<dbReference type="Proteomes" id="UP000231192">
    <property type="component" value="Unassembled WGS sequence"/>
</dbReference>
<dbReference type="EMBL" id="PFBK01000008">
    <property type="protein sequence ID" value="PIR83775.1"/>
    <property type="molecule type" value="Genomic_DNA"/>
</dbReference>
<evidence type="ECO:0000313" key="3">
    <source>
        <dbReference type="Proteomes" id="UP000231192"/>
    </source>
</evidence>
<comment type="caution">
    <text evidence="2">The sequence shown here is derived from an EMBL/GenBank/DDBJ whole genome shotgun (WGS) entry which is preliminary data.</text>
</comment>
<keyword evidence="1" id="KW-1133">Transmembrane helix</keyword>
<organism evidence="2 3">
    <name type="scientific">Candidatus Kaiserbacteria bacterium CG10_big_fil_rev_8_21_14_0_10_51_14</name>
    <dbReference type="NCBI Taxonomy" id="1974610"/>
    <lineage>
        <taxon>Bacteria</taxon>
        <taxon>Candidatus Kaiseribacteriota</taxon>
    </lineage>
</organism>
<protein>
    <submittedName>
        <fullName evidence="2">Uncharacterized protein</fullName>
    </submittedName>
</protein>
<name>A0A2H0UDB7_9BACT</name>
<proteinExistence type="predicted"/>
<accession>A0A2H0UDB7</accession>
<evidence type="ECO:0000313" key="2">
    <source>
        <dbReference type="EMBL" id="PIR83775.1"/>
    </source>
</evidence>
<keyword evidence="1" id="KW-0472">Membrane</keyword>
<feature type="transmembrane region" description="Helical" evidence="1">
    <location>
        <begin position="13"/>
        <end position="33"/>
    </location>
</feature>
<gene>
    <name evidence="2" type="ORF">COU18_03835</name>
</gene>
<reference evidence="3" key="1">
    <citation type="submission" date="2017-09" db="EMBL/GenBank/DDBJ databases">
        <title>Depth-based differentiation of microbial function through sediment-hosted aquifers and enrichment of novel symbionts in the deep terrestrial subsurface.</title>
        <authorList>
            <person name="Probst A.J."/>
            <person name="Ladd B."/>
            <person name="Jarett J.K."/>
            <person name="Geller-Mcgrath D.E."/>
            <person name="Sieber C.M.K."/>
            <person name="Emerson J.B."/>
            <person name="Anantharaman K."/>
            <person name="Thomas B.C."/>
            <person name="Malmstrom R."/>
            <person name="Stieglmeier M."/>
            <person name="Klingl A."/>
            <person name="Woyke T."/>
            <person name="Ryan C.M."/>
            <person name="Banfield J.F."/>
        </authorList>
    </citation>
    <scope>NUCLEOTIDE SEQUENCE [LARGE SCALE GENOMIC DNA]</scope>
</reference>
<evidence type="ECO:0000256" key="1">
    <source>
        <dbReference type="SAM" id="Phobius"/>
    </source>
</evidence>
<feature type="non-terminal residue" evidence="2">
    <location>
        <position position="75"/>
    </location>
</feature>
<dbReference type="AlphaFoldDB" id="A0A2H0UDB7"/>
<keyword evidence="1" id="KW-0812">Transmembrane</keyword>
<sequence length="75" mass="8724">MENPVFNTRGARWRTYAIAFFITAFIFATALYASNYFNTERMEDIRATQDTISTDILSLETQFDLLQEHSCEDIS</sequence>